<sequence length="73" mass="8695">LDLEACLDLEETEEEEIVRTWETKEKGQLVFLINEDEDEDNNLNVNYIKGMHEVMDTSDEKVHMYHEPLKIDK</sequence>
<evidence type="ECO:0000313" key="2">
    <source>
        <dbReference type="Proteomes" id="UP000824469"/>
    </source>
</evidence>
<organism evidence="1 2">
    <name type="scientific">Taxus chinensis</name>
    <name type="common">Chinese yew</name>
    <name type="synonym">Taxus wallichiana var. chinensis</name>
    <dbReference type="NCBI Taxonomy" id="29808"/>
    <lineage>
        <taxon>Eukaryota</taxon>
        <taxon>Viridiplantae</taxon>
        <taxon>Streptophyta</taxon>
        <taxon>Embryophyta</taxon>
        <taxon>Tracheophyta</taxon>
        <taxon>Spermatophyta</taxon>
        <taxon>Pinopsida</taxon>
        <taxon>Pinidae</taxon>
        <taxon>Conifers II</taxon>
        <taxon>Cupressales</taxon>
        <taxon>Taxaceae</taxon>
        <taxon>Taxus</taxon>
    </lineage>
</organism>
<proteinExistence type="predicted"/>
<comment type="caution">
    <text evidence="1">The sequence shown here is derived from an EMBL/GenBank/DDBJ whole genome shotgun (WGS) entry which is preliminary data.</text>
</comment>
<evidence type="ECO:0000313" key="1">
    <source>
        <dbReference type="EMBL" id="KAH9321849.1"/>
    </source>
</evidence>
<dbReference type="AlphaFoldDB" id="A0AA38GEN5"/>
<keyword evidence="2" id="KW-1185">Reference proteome</keyword>
<name>A0AA38GEN5_TAXCH</name>
<reference evidence="1 2" key="1">
    <citation type="journal article" date="2021" name="Nat. Plants">
        <title>The Taxus genome provides insights into paclitaxel biosynthesis.</title>
        <authorList>
            <person name="Xiong X."/>
            <person name="Gou J."/>
            <person name="Liao Q."/>
            <person name="Li Y."/>
            <person name="Zhou Q."/>
            <person name="Bi G."/>
            <person name="Li C."/>
            <person name="Du R."/>
            <person name="Wang X."/>
            <person name="Sun T."/>
            <person name="Guo L."/>
            <person name="Liang H."/>
            <person name="Lu P."/>
            <person name="Wu Y."/>
            <person name="Zhang Z."/>
            <person name="Ro D.K."/>
            <person name="Shang Y."/>
            <person name="Huang S."/>
            <person name="Yan J."/>
        </authorList>
    </citation>
    <scope>NUCLEOTIDE SEQUENCE [LARGE SCALE GENOMIC DNA]</scope>
    <source>
        <strain evidence="1">Ta-2019</strain>
    </source>
</reference>
<dbReference type="Proteomes" id="UP000824469">
    <property type="component" value="Unassembled WGS sequence"/>
</dbReference>
<feature type="non-terminal residue" evidence="1">
    <location>
        <position position="1"/>
    </location>
</feature>
<accession>A0AA38GEN5</accession>
<dbReference type="EMBL" id="JAHRHJ020000003">
    <property type="protein sequence ID" value="KAH9321849.1"/>
    <property type="molecule type" value="Genomic_DNA"/>
</dbReference>
<protein>
    <submittedName>
        <fullName evidence="1">Uncharacterized protein</fullName>
    </submittedName>
</protein>
<feature type="non-terminal residue" evidence="1">
    <location>
        <position position="73"/>
    </location>
</feature>
<gene>
    <name evidence="1" type="ORF">KI387_016488</name>
</gene>